<comment type="caution">
    <text evidence="2">The sequence shown here is derived from an EMBL/GenBank/DDBJ whole genome shotgun (WGS) entry which is preliminary data.</text>
</comment>
<name>K2PKA7_9LACT</name>
<dbReference type="InterPro" id="IPR008319">
    <property type="entry name" value="GyrI-like_CCH_Lin2189-like"/>
</dbReference>
<dbReference type="Gene3D" id="3.20.80.10">
    <property type="entry name" value="Regulatory factor, effector binding domain"/>
    <property type="match status" value="1"/>
</dbReference>
<dbReference type="Proteomes" id="UP000006787">
    <property type="component" value="Unassembled WGS sequence"/>
</dbReference>
<dbReference type="EMBL" id="AMQS01000008">
    <property type="protein sequence ID" value="EKF51820.1"/>
    <property type="molecule type" value="Genomic_DNA"/>
</dbReference>
<organism evidence="2 3">
    <name type="scientific">Lactococcus garvieae DCC43</name>
    <dbReference type="NCBI Taxonomy" id="1231377"/>
    <lineage>
        <taxon>Bacteria</taxon>
        <taxon>Bacillati</taxon>
        <taxon>Bacillota</taxon>
        <taxon>Bacilli</taxon>
        <taxon>Lactobacillales</taxon>
        <taxon>Streptococcaceae</taxon>
        <taxon>Lactococcus</taxon>
    </lineage>
</organism>
<protein>
    <recommendedName>
        <fullName evidence="1">GyrI-like small molecule binding domain-containing protein</fullName>
    </recommendedName>
</protein>
<dbReference type="PIRSF" id="PIRSF031644">
    <property type="entry name" value="UCP031644"/>
    <property type="match status" value="1"/>
</dbReference>
<sequence>MTKPVKIDFKKTEKEYYYPKKIETITVPEMTYLTVSGEGDPAGEAFQKAIGLLYPIAYTISMSYKKEDYKIPGFYNFVVPPLEGLWTSKEAPKEGQVLNKEELIWKIMLRMPDFVTEEVVDWAKHEATLKKREDFSSVTYEKIADGLCVQAMHIGPFAEEATTFTQMEEFAEAEGLALIHKTYHHREIYLSDFRKTVPEKLKTVLRQYAVVKDNYEVKK</sequence>
<proteinExistence type="predicted"/>
<evidence type="ECO:0000313" key="2">
    <source>
        <dbReference type="EMBL" id="EKF51820.1"/>
    </source>
</evidence>
<dbReference type="InterPro" id="IPR011256">
    <property type="entry name" value="Reg_factor_effector_dom_sf"/>
</dbReference>
<gene>
    <name evidence="2" type="ORF">C426_0682</name>
</gene>
<accession>K2PKA7</accession>
<dbReference type="eggNOG" id="COG4832">
    <property type="taxonomic scope" value="Bacteria"/>
</dbReference>
<dbReference type="PATRIC" id="fig|1231377.3.peg.684"/>
<dbReference type="AlphaFoldDB" id="K2PKA7"/>
<evidence type="ECO:0000259" key="1">
    <source>
        <dbReference type="Pfam" id="PF06445"/>
    </source>
</evidence>
<evidence type="ECO:0000313" key="3">
    <source>
        <dbReference type="Proteomes" id="UP000006787"/>
    </source>
</evidence>
<dbReference type="InterPro" id="IPR029442">
    <property type="entry name" value="GyrI-like"/>
</dbReference>
<feature type="domain" description="GyrI-like small molecule binding" evidence="1">
    <location>
        <begin position="21"/>
        <end position="203"/>
    </location>
</feature>
<dbReference type="RefSeq" id="WP_003135008.1">
    <property type="nucleotide sequence ID" value="NZ_AMQS01000008.1"/>
</dbReference>
<reference evidence="2 3" key="1">
    <citation type="journal article" date="2012" name="J. Bacteriol.">
        <title>Genome Sequence of the Bacteriocin-Producing Strain Lactococcus garvieae DCC43.</title>
        <authorList>
            <person name="Gabrielsen C."/>
            <person name="Brede D.A."/>
            <person name="Hernandez P.E."/>
            <person name="Nes I.F."/>
            <person name="Diep D.B."/>
        </authorList>
    </citation>
    <scope>NUCLEOTIDE SEQUENCE [LARGE SCALE GENOMIC DNA]</scope>
    <source>
        <strain evidence="2 3">DCC43</strain>
    </source>
</reference>
<dbReference type="Pfam" id="PF06445">
    <property type="entry name" value="GyrI-like"/>
    <property type="match status" value="1"/>
</dbReference>